<dbReference type="AlphaFoldDB" id="A0AAV8X379"/>
<dbReference type="EMBL" id="JAPWTK010001257">
    <property type="protein sequence ID" value="KAJ8933260.1"/>
    <property type="molecule type" value="Genomic_DNA"/>
</dbReference>
<name>A0AAV8X379_9CUCU</name>
<accession>A0AAV8X379</accession>
<evidence type="ECO:0000313" key="1">
    <source>
        <dbReference type="EMBL" id="KAJ8933260.1"/>
    </source>
</evidence>
<proteinExistence type="predicted"/>
<gene>
    <name evidence="1" type="ORF">NQ318_017798</name>
</gene>
<comment type="caution">
    <text evidence="1">The sequence shown here is derived from an EMBL/GenBank/DDBJ whole genome shotgun (WGS) entry which is preliminary data.</text>
</comment>
<sequence length="113" mass="13018">MNRQLNNVNTDTKESRVLENISKWQSTNDPLAPLNDNQMDLVYEISDLVKHIYIANKEDTENLSDQATKSDVPRITFIGWSLQTVKKLFESSNDALDSLNELKQKYQSVTEKN</sequence>
<organism evidence="1 2">
    <name type="scientific">Aromia moschata</name>
    <dbReference type="NCBI Taxonomy" id="1265417"/>
    <lineage>
        <taxon>Eukaryota</taxon>
        <taxon>Metazoa</taxon>
        <taxon>Ecdysozoa</taxon>
        <taxon>Arthropoda</taxon>
        <taxon>Hexapoda</taxon>
        <taxon>Insecta</taxon>
        <taxon>Pterygota</taxon>
        <taxon>Neoptera</taxon>
        <taxon>Endopterygota</taxon>
        <taxon>Coleoptera</taxon>
        <taxon>Polyphaga</taxon>
        <taxon>Cucujiformia</taxon>
        <taxon>Chrysomeloidea</taxon>
        <taxon>Cerambycidae</taxon>
        <taxon>Cerambycinae</taxon>
        <taxon>Callichromatini</taxon>
        <taxon>Aromia</taxon>
    </lineage>
</organism>
<protein>
    <submittedName>
        <fullName evidence="1">Uncharacterized protein</fullName>
    </submittedName>
</protein>
<evidence type="ECO:0000313" key="2">
    <source>
        <dbReference type="Proteomes" id="UP001162162"/>
    </source>
</evidence>
<dbReference type="Proteomes" id="UP001162162">
    <property type="component" value="Unassembled WGS sequence"/>
</dbReference>
<keyword evidence="2" id="KW-1185">Reference proteome</keyword>
<reference evidence="1" key="1">
    <citation type="journal article" date="2023" name="Insect Mol. Biol.">
        <title>Genome sequencing provides insights into the evolution of gene families encoding plant cell wall-degrading enzymes in longhorned beetles.</title>
        <authorList>
            <person name="Shin N.R."/>
            <person name="Okamura Y."/>
            <person name="Kirsch R."/>
            <person name="Pauchet Y."/>
        </authorList>
    </citation>
    <scope>NUCLEOTIDE SEQUENCE</scope>
    <source>
        <strain evidence="1">AMC_N1</strain>
    </source>
</reference>